<dbReference type="AlphaFoldDB" id="A0A6G1M2V9"/>
<accession>A0A6G1M2V9</accession>
<feature type="compositionally biased region" description="Polar residues" evidence="1">
    <location>
        <begin position="159"/>
        <end position="181"/>
    </location>
</feature>
<gene>
    <name evidence="3" type="ORF">TWF191_000179</name>
    <name evidence="2" type="ORF">TWF679_002168</name>
</gene>
<feature type="region of interest" description="Disordered" evidence="1">
    <location>
        <begin position="242"/>
        <end position="519"/>
    </location>
</feature>
<feature type="compositionally biased region" description="Basic and acidic residues" evidence="1">
    <location>
        <begin position="112"/>
        <end position="132"/>
    </location>
</feature>
<feature type="compositionally biased region" description="Basic residues" evidence="1">
    <location>
        <begin position="509"/>
        <end position="519"/>
    </location>
</feature>
<proteinExistence type="predicted"/>
<organism evidence="3 4">
    <name type="scientific">Orbilia oligospora</name>
    <name type="common">Nematode-trapping fungus</name>
    <name type="synonym">Arthrobotrys oligospora</name>
    <dbReference type="NCBI Taxonomy" id="2813651"/>
    <lineage>
        <taxon>Eukaryota</taxon>
        <taxon>Fungi</taxon>
        <taxon>Dikarya</taxon>
        <taxon>Ascomycota</taxon>
        <taxon>Pezizomycotina</taxon>
        <taxon>Orbiliomycetes</taxon>
        <taxon>Orbiliales</taxon>
        <taxon>Orbiliaceae</taxon>
        <taxon>Orbilia</taxon>
    </lineage>
</organism>
<sequence length="519" mass="56468">MPKFKITLDIPTKEPAEGAASPSPTPKLSGQVITSSPSGTRATTTPRSSQTKSELTKELKKLCKPNDYSVESLLNRKGEGQAPFSQATMTNWRKKTMERFDQIEEINENLRRACLQEKADKNSGPPPRDKGRLPSIPEKGTIDHHSSPVGTALSVISHKGNSSIVSANPSNRGSGCENPSSGMKIENPHLSSLRSHDRSKIPTTYDFHGNVQQHQPVGSTIGRKFPATYDHHGNVQHILSHGSQAGSRTPLTHEQSSSSRPASSRHISSQSSQYTPSQSSSSHYPQSESTSHYGQSESSRYSSNPDPSRSSRYTSPSGSEYTPSESSRLFRRDSLSSSRYTTAQSSRHNSKPSESSYYTPSEGSRSSRRTPSSSSRYTRSEVSQQTITPSDSVSNYEHSEISRVSHRASSSSAQYTATESSRHGSRPSESSRYTPSESSRASRKTPPSSSSGSRAAYGSSTPAPPGSVTGSHKNARRYGDKPFGTAESRHFEDPYGTDVRPTQPSSSSRSHHSSSSRRH</sequence>
<dbReference type="EMBL" id="WIWT01000137">
    <property type="protein sequence ID" value="KAF3198259.1"/>
    <property type="molecule type" value="Genomic_DNA"/>
</dbReference>
<evidence type="ECO:0000313" key="4">
    <source>
        <dbReference type="Proteomes" id="UP000483672"/>
    </source>
</evidence>
<comment type="caution">
    <text evidence="3">The sequence shown here is derived from an EMBL/GenBank/DDBJ whole genome shotgun (WGS) entry which is preliminary data.</text>
</comment>
<evidence type="ECO:0000256" key="1">
    <source>
        <dbReference type="SAM" id="MobiDB-lite"/>
    </source>
</evidence>
<name>A0A6G1M2V9_ORBOL</name>
<dbReference type="Proteomes" id="UP000483672">
    <property type="component" value="Unassembled WGS sequence"/>
</dbReference>
<feature type="compositionally biased region" description="Polar residues" evidence="1">
    <location>
        <begin position="293"/>
        <end position="306"/>
    </location>
</feature>
<feature type="compositionally biased region" description="Polar residues" evidence="1">
    <location>
        <begin position="242"/>
        <end position="254"/>
    </location>
</feature>
<feature type="compositionally biased region" description="Polar residues" evidence="1">
    <location>
        <begin position="384"/>
        <end position="396"/>
    </location>
</feature>
<feature type="compositionally biased region" description="Polar residues" evidence="1">
    <location>
        <begin position="340"/>
        <end position="359"/>
    </location>
</feature>
<feature type="compositionally biased region" description="Low complexity" evidence="1">
    <location>
        <begin position="427"/>
        <end position="461"/>
    </location>
</feature>
<feature type="region of interest" description="Disordered" evidence="1">
    <location>
        <begin position="112"/>
        <end position="228"/>
    </location>
</feature>
<protein>
    <submittedName>
        <fullName evidence="3">Uncharacterized protein</fullName>
    </submittedName>
</protein>
<feature type="compositionally biased region" description="Polar residues" evidence="1">
    <location>
        <begin position="26"/>
        <end position="50"/>
    </location>
</feature>
<reference evidence="3 4" key="1">
    <citation type="submission" date="2019-06" db="EMBL/GenBank/DDBJ databases">
        <authorList>
            <person name="Palmer J.M."/>
        </authorList>
    </citation>
    <scope>NUCLEOTIDE SEQUENCE [LARGE SCALE GENOMIC DNA]</scope>
    <source>
        <strain evidence="3 4">TWF191</strain>
        <strain evidence="2">TWF679</strain>
    </source>
</reference>
<dbReference type="EMBL" id="WIPF01000001">
    <property type="protein sequence ID" value="KAF3232407.1"/>
    <property type="molecule type" value="Genomic_DNA"/>
</dbReference>
<feature type="compositionally biased region" description="Low complexity" evidence="1">
    <location>
        <begin position="307"/>
        <end position="327"/>
    </location>
</feature>
<feature type="region of interest" description="Disordered" evidence="1">
    <location>
        <begin position="1"/>
        <end position="58"/>
    </location>
</feature>
<dbReference type="OrthoDB" id="10408972at2759"/>
<evidence type="ECO:0000313" key="2">
    <source>
        <dbReference type="EMBL" id="KAF3198259.1"/>
    </source>
</evidence>
<feature type="compositionally biased region" description="Low complexity" evidence="1">
    <location>
        <begin position="360"/>
        <end position="383"/>
    </location>
</feature>
<feature type="compositionally biased region" description="Low complexity" evidence="1">
    <location>
        <begin position="255"/>
        <end position="292"/>
    </location>
</feature>
<evidence type="ECO:0000313" key="3">
    <source>
        <dbReference type="EMBL" id="KAF3232407.1"/>
    </source>
</evidence>
<dbReference type="Proteomes" id="UP000614610">
    <property type="component" value="Unassembled WGS sequence"/>
</dbReference>